<organism evidence="1 2">
    <name type="scientific">Sphingomonas aerophila</name>
    <dbReference type="NCBI Taxonomy" id="1344948"/>
    <lineage>
        <taxon>Bacteria</taxon>
        <taxon>Pseudomonadati</taxon>
        <taxon>Pseudomonadota</taxon>
        <taxon>Alphaproteobacteria</taxon>
        <taxon>Sphingomonadales</taxon>
        <taxon>Sphingomonadaceae</taxon>
        <taxon>Sphingomonas</taxon>
    </lineage>
</organism>
<proteinExistence type="predicted"/>
<sequence>MDVSVSTVAERIARVLAGQRISINAEGDEESAGKMVDDAWRDHVDDAVAVLKTLREPDQAMAAVGDVAVWERMILAAINETKPQTVIL</sequence>
<comment type="caution">
    <text evidence="1">The sequence shown here is derived from an EMBL/GenBank/DDBJ whole genome shotgun (WGS) entry which is preliminary data.</text>
</comment>
<dbReference type="EMBL" id="JACIJK010000005">
    <property type="protein sequence ID" value="MBB5715110.1"/>
    <property type="molecule type" value="Genomic_DNA"/>
</dbReference>
<keyword evidence="2" id="KW-1185">Reference proteome</keyword>
<protein>
    <submittedName>
        <fullName evidence="1">Uncharacterized protein</fullName>
    </submittedName>
</protein>
<reference evidence="1 2" key="1">
    <citation type="submission" date="2020-08" db="EMBL/GenBank/DDBJ databases">
        <title>Genomic Encyclopedia of Type Strains, Phase IV (KMG-IV): sequencing the most valuable type-strain genomes for metagenomic binning, comparative biology and taxonomic classification.</title>
        <authorList>
            <person name="Goeker M."/>
        </authorList>
    </citation>
    <scope>NUCLEOTIDE SEQUENCE [LARGE SCALE GENOMIC DNA]</scope>
    <source>
        <strain evidence="1 2">DSM 100044</strain>
    </source>
</reference>
<accession>A0A7W9BDB5</accession>
<evidence type="ECO:0000313" key="1">
    <source>
        <dbReference type="EMBL" id="MBB5715110.1"/>
    </source>
</evidence>
<dbReference type="RefSeq" id="WP_184057098.1">
    <property type="nucleotide sequence ID" value="NZ_JACIJK010000005.1"/>
</dbReference>
<name>A0A7W9BDB5_9SPHN</name>
<dbReference type="Proteomes" id="UP000546200">
    <property type="component" value="Unassembled WGS sequence"/>
</dbReference>
<evidence type="ECO:0000313" key="2">
    <source>
        <dbReference type="Proteomes" id="UP000546200"/>
    </source>
</evidence>
<dbReference type="AlphaFoldDB" id="A0A7W9BDB5"/>
<gene>
    <name evidence="1" type="ORF">FHS94_001951</name>
</gene>